<dbReference type="Proteomes" id="UP000281813">
    <property type="component" value="Unassembled WGS sequence"/>
</dbReference>
<evidence type="ECO:0000313" key="4">
    <source>
        <dbReference type="Proteomes" id="UP000281813"/>
    </source>
</evidence>
<proteinExistence type="predicted"/>
<keyword evidence="1" id="KW-0472">Membrane</keyword>
<protein>
    <recommendedName>
        <fullName evidence="2">VanZ-like domain-containing protein</fullName>
    </recommendedName>
</protein>
<feature type="domain" description="VanZ-like" evidence="2">
    <location>
        <begin position="51"/>
        <end position="177"/>
    </location>
</feature>
<feature type="transmembrane region" description="Helical" evidence="1">
    <location>
        <begin position="129"/>
        <end position="150"/>
    </location>
</feature>
<dbReference type="PANTHER" id="PTHR36834">
    <property type="entry name" value="MEMBRANE PROTEIN-RELATED"/>
    <property type="match status" value="1"/>
</dbReference>
<feature type="transmembrane region" description="Helical" evidence="1">
    <location>
        <begin position="6"/>
        <end position="24"/>
    </location>
</feature>
<accession>A0A494YR73</accession>
<dbReference type="PANTHER" id="PTHR36834:SF1">
    <property type="entry name" value="INTEGRAL MEMBRANE PROTEIN"/>
    <property type="match status" value="1"/>
</dbReference>
<feature type="transmembrane region" description="Helical" evidence="1">
    <location>
        <begin position="162"/>
        <end position="183"/>
    </location>
</feature>
<reference evidence="3 4" key="1">
    <citation type="journal article" date="2015" name="Antonie Van Leeuwenhoek">
        <title>Oceanobacillus bengalensis sp. nov., a bacterium isolated from seawater of the Bay of Bengal.</title>
        <authorList>
            <person name="Yongchang O."/>
            <person name="Xiang W."/>
            <person name="Wang G."/>
        </authorList>
    </citation>
    <scope>NUCLEOTIDE SEQUENCE [LARGE SCALE GENOMIC DNA]</scope>
    <source>
        <strain evidence="3 4">MCCC 1K00260</strain>
    </source>
</reference>
<dbReference type="EMBL" id="RBZO01000063">
    <property type="protein sequence ID" value="RKQ11488.1"/>
    <property type="molecule type" value="Genomic_DNA"/>
</dbReference>
<dbReference type="Pfam" id="PF04892">
    <property type="entry name" value="VanZ"/>
    <property type="match status" value="1"/>
</dbReference>
<evidence type="ECO:0000313" key="3">
    <source>
        <dbReference type="EMBL" id="RKQ11488.1"/>
    </source>
</evidence>
<keyword evidence="1" id="KW-1133">Transmembrane helix</keyword>
<evidence type="ECO:0000259" key="2">
    <source>
        <dbReference type="Pfam" id="PF04892"/>
    </source>
</evidence>
<dbReference type="InterPro" id="IPR006976">
    <property type="entry name" value="VanZ-like"/>
</dbReference>
<keyword evidence="4" id="KW-1185">Reference proteome</keyword>
<dbReference type="OrthoDB" id="4822551at2"/>
<evidence type="ECO:0000256" key="1">
    <source>
        <dbReference type="SAM" id="Phobius"/>
    </source>
</evidence>
<organism evidence="3 4">
    <name type="scientific">Oceanobacillus bengalensis</name>
    <dbReference type="NCBI Taxonomy" id="1435466"/>
    <lineage>
        <taxon>Bacteria</taxon>
        <taxon>Bacillati</taxon>
        <taxon>Bacillota</taxon>
        <taxon>Bacilli</taxon>
        <taxon>Bacillales</taxon>
        <taxon>Bacillaceae</taxon>
        <taxon>Oceanobacillus</taxon>
    </lineage>
</organism>
<gene>
    <name evidence="3" type="ORF">D8M05_19780</name>
</gene>
<dbReference type="AlphaFoldDB" id="A0A494YR73"/>
<sequence length="204" mass="23651">MERFTLGYLSTLPFLEILLTLFVYSIGRYIYLKRNARYIHFAREIIYLLLLAYTISIFHLTILSSISGIRREWIGMNLIPFQTIRSYINLYLEGELHNASVNIIGNIVVFIPLGCLLVLLDPKILFKKIFVIGFLFSFVIEILQLLLSIMKILSRSFDVDDLFLNTVGVLIGYLLVSGVRFLVKLIHKTIFLKTPLEKSKEVRK</sequence>
<keyword evidence="1" id="KW-0812">Transmembrane</keyword>
<comment type="caution">
    <text evidence="3">The sequence shown here is derived from an EMBL/GenBank/DDBJ whole genome shotgun (WGS) entry which is preliminary data.</text>
</comment>
<name>A0A494YR73_9BACI</name>
<feature type="transmembrane region" description="Helical" evidence="1">
    <location>
        <begin position="45"/>
        <end position="66"/>
    </location>
</feature>
<feature type="transmembrane region" description="Helical" evidence="1">
    <location>
        <begin position="99"/>
        <end position="120"/>
    </location>
</feature>
<dbReference type="InterPro" id="IPR053150">
    <property type="entry name" value="Teicoplanin_resist-assoc"/>
</dbReference>